<evidence type="ECO:0000313" key="3">
    <source>
        <dbReference type="Proteomes" id="UP000176005"/>
    </source>
</evidence>
<evidence type="ECO:0000313" key="2">
    <source>
        <dbReference type="EMBL" id="OEV12988.1"/>
    </source>
</evidence>
<evidence type="ECO:0000256" key="1">
    <source>
        <dbReference type="SAM" id="MobiDB-lite"/>
    </source>
</evidence>
<dbReference type="EMBL" id="LJGW01000107">
    <property type="protein sequence ID" value="OEV12988.1"/>
    <property type="molecule type" value="Genomic_DNA"/>
</dbReference>
<gene>
    <name evidence="2" type="ORF">AN218_05620</name>
</gene>
<organism evidence="2 3">
    <name type="scientific">Streptomyces nanshensis</name>
    <dbReference type="NCBI Taxonomy" id="518642"/>
    <lineage>
        <taxon>Bacteria</taxon>
        <taxon>Bacillati</taxon>
        <taxon>Actinomycetota</taxon>
        <taxon>Actinomycetes</taxon>
        <taxon>Kitasatosporales</taxon>
        <taxon>Streptomycetaceae</taxon>
        <taxon>Streptomyces</taxon>
    </lineage>
</organism>
<keyword evidence="3" id="KW-1185">Reference proteome</keyword>
<name>A0A1E7LA08_9ACTN</name>
<feature type="compositionally biased region" description="Basic and acidic residues" evidence="1">
    <location>
        <begin position="176"/>
        <end position="187"/>
    </location>
</feature>
<dbReference type="Proteomes" id="UP000176005">
    <property type="component" value="Unassembled WGS sequence"/>
</dbReference>
<comment type="caution">
    <text evidence="2">The sequence shown here is derived from an EMBL/GenBank/DDBJ whole genome shotgun (WGS) entry which is preliminary data.</text>
</comment>
<proteinExistence type="predicted"/>
<dbReference type="RefSeq" id="WP_070015493.1">
    <property type="nucleotide sequence ID" value="NZ_LJGW01000107.1"/>
</dbReference>
<feature type="region of interest" description="Disordered" evidence="1">
    <location>
        <begin position="167"/>
        <end position="187"/>
    </location>
</feature>
<accession>A0A1E7LA08</accession>
<reference evidence="2 3" key="1">
    <citation type="journal article" date="2016" name="Front. Microbiol.">
        <title>Comparative Genomics Analysis of Streptomyces Species Reveals Their Adaptation to the Marine Environment and Their Diversity at the Genomic Level.</title>
        <authorList>
            <person name="Tian X."/>
            <person name="Zhang Z."/>
            <person name="Yang T."/>
            <person name="Chen M."/>
            <person name="Li J."/>
            <person name="Chen F."/>
            <person name="Yang J."/>
            <person name="Li W."/>
            <person name="Zhang B."/>
            <person name="Zhang Z."/>
            <person name="Wu J."/>
            <person name="Zhang C."/>
            <person name="Long L."/>
            <person name="Xiao J."/>
        </authorList>
    </citation>
    <scope>NUCLEOTIDE SEQUENCE [LARGE SCALE GENOMIC DNA]</scope>
    <source>
        <strain evidence="2 3">SCSIO 10429</strain>
    </source>
</reference>
<protein>
    <submittedName>
        <fullName evidence="2">Uncharacterized protein</fullName>
    </submittedName>
</protein>
<dbReference type="AlphaFoldDB" id="A0A1E7LA08"/>
<sequence>MPTSVGDDLPAGWTLGPDGALLYWDTAVATISQIPAGAWMWEALPATGPCLAERGSGGCADEQAAVRSAVRVLHPPLSGRRTTTGYTLLSPARNGRVPSYCTVALPRHQWAALRAEAAADHQASTDVRDQKVYGSIIGLADHALASEAARPAVLISVPMGRMLRTGGYYAPGTPRRPREPRSYLPEPDDHAVHEWLNAYKAQETELRAAVD</sequence>